<accession>A0A0V8RR40</accession>
<dbReference type="CDD" id="cd07067">
    <property type="entry name" value="HP_PGM_like"/>
    <property type="match status" value="1"/>
</dbReference>
<sequence length="223" mass="24114">MKIVLVRHGQTPANRLGALDTVRPGLGLTPEGLLQAQRLADRWESEVAPPPTVIALSGLHRTRLTAAPLACAYGLTPQVHPGIRELRSGDLEMAADPASQSLYVRTTLSWCAGDLDNRMPGGESGREALARSLETVRRVGLAAREQAGDEAVAVFVIHGALTRLLATWLSTDIDEELVSKHFMSNTGTSTFEWAPDFTPACADELAKGLRALTWNDLPLDQWS</sequence>
<dbReference type="OrthoDB" id="9793115at2"/>
<dbReference type="AlphaFoldDB" id="A0A0V8RR40"/>
<comment type="caution">
    <text evidence="1">The sequence shown here is derived from an EMBL/GenBank/DDBJ whole genome shotgun (WGS) entry which is preliminary data.</text>
</comment>
<gene>
    <name evidence="1" type="ORF">APY09_08285</name>
</gene>
<dbReference type="GO" id="GO:0016791">
    <property type="term" value="F:phosphatase activity"/>
    <property type="evidence" value="ECO:0007669"/>
    <property type="project" value="TreeGrafter"/>
</dbReference>
<organism evidence="1 2">
    <name type="scientific">Schaalia odontolytica</name>
    <dbReference type="NCBI Taxonomy" id="1660"/>
    <lineage>
        <taxon>Bacteria</taxon>
        <taxon>Bacillati</taxon>
        <taxon>Actinomycetota</taxon>
        <taxon>Actinomycetes</taxon>
        <taxon>Actinomycetales</taxon>
        <taxon>Actinomycetaceae</taxon>
        <taxon>Schaalia</taxon>
    </lineage>
</organism>
<name>A0A0V8RR40_9ACTO</name>
<dbReference type="EMBL" id="LLVT01000003">
    <property type="protein sequence ID" value="KSW10494.1"/>
    <property type="molecule type" value="Genomic_DNA"/>
</dbReference>
<dbReference type="GO" id="GO:0005737">
    <property type="term" value="C:cytoplasm"/>
    <property type="evidence" value="ECO:0007669"/>
    <property type="project" value="TreeGrafter"/>
</dbReference>
<dbReference type="PANTHER" id="PTHR48100:SF58">
    <property type="entry name" value="PE-PGRS FAMILY PROTEIN PE_PGRS11"/>
    <property type="match status" value="1"/>
</dbReference>
<evidence type="ECO:0000313" key="2">
    <source>
        <dbReference type="Proteomes" id="UP000054686"/>
    </source>
</evidence>
<dbReference type="SMART" id="SM00855">
    <property type="entry name" value="PGAM"/>
    <property type="match status" value="1"/>
</dbReference>
<dbReference type="InterPro" id="IPR013078">
    <property type="entry name" value="His_Pase_superF_clade-1"/>
</dbReference>
<dbReference type="InterPro" id="IPR050275">
    <property type="entry name" value="PGM_Phosphatase"/>
</dbReference>
<dbReference type="Gene3D" id="3.40.50.1240">
    <property type="entry name" value="Phosphoglycerate mutase-like"/>
    <property type="match status" value="1"/>
</dbReference>
<protein>
    <submittedName>
        <fullName evidence="1">Histidine phosphatase</fullName>
    </submittedName>
</protein>
<evidence type="ECO:0000313" key="1">
    <source>
        <dbReference type="EMBL" id="KSW10494.1"/>
    </source>
</evidence>
<dbReference type="SUPFAM" id="SSF53254">
    <property type="entry name" value="Phosphoglycerate mutase-like"/>
    <property type="match status" value="1"/>
</dbReference>
<reference evidence="1 2" key="1">
    <citation type="submission" date="2015-10" db="EMBL/GenBank/DDBJ databases">
        <title>Draft Genome of Actinomyces odontolyticus subsp. actinosynbacter strain XH001.</title>
        <authorList>
            <person name="Mclean J.S."/>
            <person name="He X."/>
        </authorList>
    </citation>
    <scope>NUCLEOTIDE SEQUENCE [LARGE SCALE GENOMIC DNA]</scope>
    <source>
        <strain evidence="1 2">XH001</strain>
    </source>
</reference>
<dbReference type="InterPro" id="IPR001345">
    <property type="entry name" value="PG/BPGM_mutase_AS"/>
</dbReference>
<dbReference type="Pfam" id="PF00300">
    <property type="entry name" value="His_Phos_1"/>
    <property type="match status" value="1"/>
</dbReference>
<dbReference type="PANTHER" id="PTHR48100">
    <property type="entry name" value="BROAD-SPECIFICITY PHOSPHATASE YOR283W-RELATED"/>
    <property type="match status" value="1"/>
</dbReference>
<dbReference type="PROSITE" id="PS00175">
    <property type="entry name" value="PG_MUTASE"/>
    <property type="match status" value="1"/>
</dbReference>
<proteinExistence type="predicted"/>
<dbReference type="InterPro" id="IPR029033">
    <property type="entry name" value="His_PPase_superfam"/>
</dbReference>
<dbReference type="RefSeq" id="WP_060567366.1">
    <property type="nucleotide sequence ID" value="NZ_CP040006.1"/>
</dbReference>
<dbReference type="Proteomes" id="UP000054686">
    <property type="component" value="Unassembled WGS sequence"/>
</dbReference>